<accession>A0A2K6A8R9</accession>
<dbReference type="AlphaFoldDB" id="A0A2K6A8R9"/>
<proteinExistence type="predicted"/>
<organism evidence="2 3">
    <name type="scientific">Mandrillus leucophaeus</name>
    <name type="common">Drill</name>
    <name type="synonym">Papio leucophaeus</name>
    <dbReference type="NCBI Taxonomy" id="9568"/>
    <lineage>
        <taxon>Eukaryota</taxon>
        <taxon>Metazoa</taxon>
        <taxon>Chordata</taxon>
        <taxon>Craniata</taxon>
        <taxon>Vertebrata</taxon>
        <taxon>Euteleostomi</taxon>
        <taxon>Mammalia</taxon>
        <taxon>Eutheria</taxon>
        <taxon>Euarchontoglires</taxon>
        <taxon>Primates</taxon>
        <taxon>Haplorrhini</taxon>
        <taxon>Catarrhini</taxon>
        <taxon>Cercopithecidae</taxon>
        <taxon>Cercopithecinae</taxon>
        <taxon>Mandrillus</taxon>
    </lineage>
</organism>
<reference evidence="2" key="1">
    <citation type="submission" date="2025-08" db="UniProtKB">
        <authorList>
            <consortium name="Ensembl"/>
        </authorList>
    </citation>
    <scope>IDENTIFICATION</scope>
</reference>
<keyword evidence="3" id="KW-1185">Reference proteome</keyword>
<evidence type="ECO:0000256" key="1">
    <source>
        <dbReference type="SAM" id="MobiDB-lite"/>
    </source>
</evidence>
<sequence length="156" mass="18312">MLPMLGLSINQWMLLHLACMTTMTSLSTPWTSALSSGRWRTVITGMHRSLLLMYGLCSPTAISTIPQITMLWQWHESYRMYLSSVMPRCQMNHWNQGLYQSLLPCPLAWPNHLQSPPVRKVAVRAPLRKRRRKMRRTRRKKKRVKAQTRRKKGLIV</sequence>
<feature type="region of interest" description="Disordered" evidence="1">
    <location>
        <begin position="130"/>
        <end position="156"/>
    </location>
</feature>
<name>A0A2K6A8R9_MANLE</name>
<protein>
    <submittedName>
        <fullName evidence="2">Uncharacterized protein</fullName>
    </submittedName>
</protein>
<dbReference type="Proteomes" id="UP000233140">
    <property type="component" value="Unassembled WGS sequence"/>
</dbReference>
<evidence type="ECO:0000313" key="2">
    <source>
        <dbReference type="Ensembl" id="ENSMLEP00000036423.1"/>
    </source>
</evidence>
<dbReference type="GeneTree" id="ENSGT00940000153385"/>
<evidence type="ECO:0000313" key="3">
    <source>
        <dbReference type="Proteomes" id="UP000233140"/>
    </source>
</evidence>
<dbReference type="Ensembl" id="ENSMLET00000060025.1">
    <property type="protein sequence ID" value="ENSMLEP00000036423.1"/>
    <property type="gene ID" value="ENSMLEG00000042296.1"/>
</dbReference>
<reference evidence="2" key="2">
    <citation type="submission" date="2025-09" db="UniProtKB">
        <authorList>
            <consortium name="Ensembl"/>
        </authorList>
    </citation>
    <scope>IDENTIFICATION</scope>
</reference>